<proteinExistence type="predicted"/>
<protein>
    <submittedName>
        <fullName evidence="1">WXG100 family type VII secretion target</fullName>
    </submittedName>
</protein>
<dbReference type="RefSeq" id="WP_019164458.1">
    <property type="nucleotide sequence ID" value="NZ_CAACXP010000004.1"/>
</dbReference>
<gene>
    <name evidence="1" type="ORF">SAMEA2070301_03843</name>
</gene>
<dbReference type="Gene3D" id="1.10.287.1060">
    <property type="entry name" value="ESAT-6-like"/>
    <property type="match status" value="1"/>
</dbReference>
<dbReference type="SUPFAM" id="SSF140453">
    <property type="entry name" value="EsxAB dimer-like"/>
    <property type="match status" value="1"/>
</dbReference>
<dbReference type="Proteomes" id="UP000185210">
    <property type="component" value="Unassembled WGS sequence"/>
</dbReference>
<reference evidence="1 2" key="1">
    <citation type="submission" date="2016-11" db="EMBL/GenBank/DDBJ databases">
        <authorList>
            <consortium name="Pathogen Informatics"/>
        </authorList>
    </citation>
    <scope>NUCLEOTIDE SEQUENCE [LARGE SCALE GENOMIC DNA]</scope>
    <source>
        <strain evidence="1 2">104</strain>
    </source>
</reference>
<dbReference type="Pfam" id="PF06013">
    <property type="entry name" value="WXG100"/>
    <property type="match status" value="1"/>
</dbReference>
<comment type="caution">
    <text evidence="1">The sequence shown here is derived from an EMBL/GenBank/DDBJ whole genome shotgun (WGS) entry which is preliminary data.</text>
</comment>
<dbReference type="InterPro" id="IPR010310">
    <property type="entry name" value="T7SS_ESAT-6-like"/>
</dbReference>
<sequence length="101" mass="10710">MNPGLNVNPEELKKLAEQLHGTVTEFNSTAGHLTQLAQELAQSLQGEGGKAAHAAMGEFTSALSELAIEEQHIAEKVSDFASTFASSEGLRATSITQTLDR</sequence>
<name>A0AB38D2L5_9MYCO</name>
<evidence type="ECO:0000313" key="2">
    <source>
        <dbReference type="Proteomes" id="UP000185210"/>
    </source>
</evidence>
<dbReference type="InterPro" id="IPR036689">
    <property type="entry name" value="ESAT-6-like_sf"/>
</dbReference>
<dbReference type="EMBL" id="FSHM01000006">
    <property type="protein sequence ID" value="SIB48554.1"/>
    <property type="molecule type" value="Genomic_DNA"/>
</dbReference>
<accession>A0AB38D2L5</accession>
<organism evidence="1 2">
    <name type="scientific">Mycobacteroides abscessus subsp. abscessus</name>
    <dbReference type="NCBI Taxonomy" id="1185650"/>
    <lineage>
        <taxon>Bacteria</taxon>
        <taxon>Bacillati</taxon>
        <taxon>Actinomycetota</taxon>
        <taxon>Actinomycetes</taxon>
        <taxon>Mycobacteriales</taxon>
        <taxon>Mycobacteriaceae</taxon>
        <taxon>Mycobacteroides</taxon>
        <taxon>Mycobacteroides abscessus</taxon>
    </lineage>
</organism>
<dbReference type="AlphaFoldDB" id="A0AB38D2L5"/>
<evidence type="ECO:0000313" key="1">
    <source>
        <dbReference type="EMBL" id="SIB48554.1"/>
    </source>
</evidence>